<dbReference type="RefSeq" id="WP_050435315.1">
    <property type="nucleotide sequence ID" value="NZ_CP012159.1"/>
</dbReference>
<dbReference type="Proteomes" id="UP000067626">
    <property type="component" value="Chromosome"/>
</dbReference>
<keyword evidence="3" id="KW-1185">Reference proteome</keyword>
<keyword evidence="1" id="KW-0732">Signal</keyword>
<organism evidence="2 3">
    <name type="scientific">Chondromyces crocatus</name>
    <dbReference type="NCBI Taxonomy" id="52"/>
    <lineage>
        <taxon>Bacteria</taxon>
        <taxon>Pseudomonadati</taxon>
        <taxon>Myxococcota</taxon>
        <taxon>Polyangia</taxon>
        <taxon>Polyangiales</taxon>
        <taxon>Polyangiaceae</taxon>
        <taxon>Chondromyces</taxon>
    </lineage>
</organism>
<evidence type="ECO:0000313" key="3">
    <source>
        <dbReference type="Proteomes" id="UP000067626"/>
    </source>
</evidence>
<dbReference type="AlphaFoldDB" id="A0A0K1ETC7"/>
<sequence>MRIPRHLPLALSTLAFLGAGCAQRGVKTANVMVVPVGETVRIDLGVDDERDPPSCEIFGPQVLATVDGIPMKVVVRGAPAKPRVISGIQLEATGQRCSIASFRIEGLKPLADAATTQIDVTDGERVLVVKAINVRAARWLKVEPSSVAPGEWVTLHLGPEGDPPLTWHPALEVSIYGPERRVAVVTGKDLHLRGRAVSFQMPSLPSGAYRVGPQFGGGKRPVITCEGAANCTVEVVSAPDPVGITVHTSTEIAPSAAGP</sequence>
<name>A0A0K1ETC7_CHOCO</name>
<feature type="chain" id="PRO_5005459980" description="Lipoprotein" evidence="1">
    <location>
        <begin position="25"/>
        <end position="259"/>
    </location>
</feature>
<dbReference type="KEGG" id="ccro:CMC5_081440"/>
<dbReference type="EMBL" id="CP012159">
    <property type="protein sequence ID" value="AKT43907.1"/>
    <property type="molecule type" value="Genomic_DNA"/>
</dbReference>
<proteinExistence type="predicted"/>
<dbReference type="PROSITE" id="PS51257">
    <property type="entry name" value="PROKAR_LIPOPROTEIN"/>
    <property type="match status" value="1"/>
</dbReference>
<evidence type="ECO:0000313" key="2">
    <source>
        <dbReference type="EMBL" id="AKT43907.1"/>
    </source>
</evidence>
<gene>
    <name evidence="2" type="ORF">CMC5_081440</name>
</gene>
<accession>A0A0K1ETC7</accession>
<protein>
    <recommendedName>
        <fullName evidence="4">Lipoprotein</fullName>
    </recommendedName>
</protein>
<evidence type="ECO:0000256" key="1">
    <source>
        <dbReference type="SAM" id="SignalP"/>
    </source>
</evidence>
<evidence type="ECO:0008006" key="4">
    <source>
        <dbReference type="Google" id="ProtNLM"/>
    </source>
</evidence>
<feature type="signal peptide" evidence="1">
    <location>
        <begin position="1"/>
        <end position="24"/>
    </location>
</feature>
<reference evidence="2 3" key="1">
    <citation type="submission" date="2015-07" db="EMBL/GenBank/DDBJ databases">
        <title>Genome analysis of myxobacterium Chondromyces crocatus Cm c5 reveals a high potential for natural compound synthesis and the genetic basis for the loss of fruiting body formation.</title>
        <authorList>
            <person name="Zaburannyi N."/>
            <person name="Bunk B."/>
            <person name="Maier J."/>
            <person name="Overmann J."/>
            <person name="Mueller R."/>
        </authorList>
    </citation>
    <scope>NUCLEOTIDE SEQUENCE [LARGE SCALE GENOMIC DNA]</scope>
    <source>
        <strain evidence="2 3">Cm c5</strain>
    </source>
</reference>